<feature type="compositionally biased region" description="Basic residues" evidence="4">
    <location>
        <begin position="68"/>
        <end position="78"/>
    </location>
</feature>
<dbReference type="PANTHER" id="PTHR46380">
    <property type="entry name" value="CYCLIN-D-BINDING MYB-LIKE TRANSCRIPTION FACTOR 1"/>
    <property type="match status" value="1"/>
</dbReference>
<name>A0ABR3WEN3_9PEZI</name>
<feature type="compositionally biased region" description="Low complexity" evidence="4">
    <location>
        <begin position="424"/>
        <end position="448"/>
    </location>
</feature>
<feature type="compositionally biased region" description="Low complexity" evidence="4">
    <location>
        <begin position="1001"/>
        <end position="1010"/>
    </location>
</feature>
<dbReference type="InterPro" id="IPR009057">
    <property type="entry name" value="Homeodomain-like_sf"/>
</dbReference>
<feature type="compositionally biased region" description="Basic and acidic residues" evidence="4">
    <location>
        <begin position="32"/>
        <end position="42"/>
    </location>
</feature>
<evidence type="ECO:0000256" key="4">
    <source>
        <dbReference type="SAM" id="MobiDB-lite"/>
    </source>
</evidence>
<feature type="compositionally biased region" description="Basic residues" evidence="4">
    <location>
        <begin position="143"/>
        <end position="152"/>
    </location>
</feature>
<feature type="domain" description="Myb-like" evidence="5">
    <location>
        <begin position="702"/>
        <end position="780"/>
    </location>
</feature>
<feature type="region of interest" description="Disordered" evidence="4">
    <location>
        <begin position="294"/>
        <end position="576"/>
    </location>
</feature>
<feature type="compositionally biased region" description="Basic and acidic residues" evidence="4">
    <location>
        <begin position="1039"/>
        <end position="1048"/>
    </location>
</feature>
<feature type="compositionally biased region" description="Gly residues" evidence="4">
    <location>
        <begin position="1058"/>
        <end position="1067"/>
    </location>
</feature>
<feature type="compositionally biased region" description="Polar residues" evidence="4">
    <location>
        <begin position="478"/>
        <end position="488"/>
    </location>
</feature>
<feature type="region of interest" description="Disordered" evidence="4">
    <location>
        <begin position="912"/>
        <end position="1102"/>
    </location>
</feature>
<feature type="compositionally biased region" description="Basic and acidic residues" evidence="4">
    <location>
        <begin position="321"/>
        <end position="334"/>
    </location>
</feature>
<feature type="compositionally biased region" description="Low complexity" evidence="4">
    <location>
        <begin position="347"/>
        <end position="369"/>
    </location>
</feature>
<dbReference type="PROSITE" id="PS50090">
    <property type="entry name" value="MYB_LIKE"/>
    <property type="match status" value="2"/>
</dbReference>
<evidence type="ECO:0000256" key="1">
    <source>
        <dbReference type="ARBA" id="ARBA00004123"/>
    </source>
</evidence>
<dbReference type="Pfam" id="PF00249">
    <property type="entry name" value="Myb_DNA-binding"/>
    <property type="match status" value="1"/>
</dbReference>
<evidence type="ECO:0000256" key="3">
    <source>
        <dbReference type="ARBA" id="ARBA00023242"/>
    </source>
</evidence>
<dbReference type="EMBL" id="JAWRVE010000097">
    <property type="protein sequence ID" value="KAL1859653.1"/>
    <property type="molecule type" value="Genomic_DNA"/>
</dbReference>
<dbReference type="PROSITE" id="PS51294">
    <property type="entry name" value="HTH_MYB"/>
    <property type="match status" value="2"/>
</dbReference>
<dbReference type="InterPro" id="IPR001005">
    <property type="entry name" value="SANT/Myb"/>
</dbReference>
<dbReference type="InterPro" id="IPR017930">
    <property type="entry name" value="Myb_dom"/>
</dbReference>
<feature type="compositionally biased region" description="Low complexity" evidence="4">
    <location>
        <begin position="111"/>
        <end position="124"/>
    </location>
</feature>
<organism evidence="7 8">
    <name type="scientific">Diaporthe australafricana</name>
    <dbReference type="NCBI Taxonomy" id="127596"/>
    <lineage>
        <taxon>Eukaryota</taxon>
        <taxon>Fungi</taxon>
        <taxon>Dikarya</taxon>
        <taxon>Ascomycota</taxon>
        <taxon>Pezizomycotina</taxon>
        <taxon>Sordariomycetes</taxon>
        <taxon>Sordariomycetidae</taxon>
        <taxon>Diaporthales</taxon>
        <taxon>Diaporthaceae</taxon>
        <taxon>Diaporthe</taxon>
    </lineage>
</organism>
<keyword evidence="3" id="KW-0539">Nucleus</keyword>
<evidence type="ECO:0000259" key="5">
    <source>
        <dbReference type="PROSITE" id="PS50090"/>
    </source>
</evidence>
<dbReference type="SMART" id="SM00717">
    <property type="entry name" value="SANT"/>
    <property type="match status" value="3"/>
</dbReference>
<dbReference type="CDD" id="cd00167">
    <property type="entry name" value="SANT"/>
    <property type="match status" value="1"/>
</dbReference>
<dbReference type="Gene3D" id="1.10.10.60">
    <property type="entry name" value="Homeodomain-like"/>
    <property type="match status" value="2"/>
</dbReference>
<keyword evidence="8" id="KW-1185">Reference proteome</keyword>
<evidence type="ECO:0000313" key="8">
    <source>
        <dbReference type="Proteomes" id="UP001583177"/>
    </source>
</evidence>
<feature type="compositionally biased region" description="Basic residues" evidence="4">
    <location>
        <begin position="1011"/>
        <end position="1023"/>
    </location>
</feature>
<feature type="region of interest" description="Disordered" evidence="4">
    <location>
        <begin position="1"/>
        <end position="86"/>
    </location>
</feature>
<accession>A0ABR3WEN3</accession>
<feature type="compositionally biased region" description="Basic and acidic residues" evidence="4">
    <location>
        <begin position="962"/>
        <end position="981"/>
    </location>
</feature>
<feature type="domain" description="HTH myb-type" evidence="6">
    <location>
        <begin position="650"/>
        <end position="703"/>
    </location>
</feature>
<dbReference type="SUPFAM" id="SSF46689">
    <property type="entry name" value="Homeodomain-like"/>
    <property type="match status" value="1"/>
</dbReference>
<reference evidence="7 8" key="1">
    <citation type="journal article" date="2024" name="IMA Fungus">
        <title>IMA Genome - F19 : A genome assembly and annotation guide to empower mycologists, including annotated draft genome sequences of Ceratocystis pirilliformis, Diaporthe australafricana, Fusarium ophioides, Paecilomyces lecythidis, and Sporothrix stenoceras.</title>
        <authorList>
            <person name="Aylward J."/>
            <person name="Wilson A.M."/>
            <person name="Visagie C.M."/>
            <person name="Spraker J."/>
            <person name="Barnes I."/>
            <person name="Buitendag C."/>
            <person name="Ceriani C."/>
            <person name="Del Mar Angel L."/>
            <person name="du Plessis D."/>
            <person name="Fuchs T."/>
            <person name="Gasser K."/>
            <person name="Kramer D."/>
            <person name="Li W."/>
            <person name="Munsamy K."/>
            <person name="Piso A."/>
            <person name="Price J.L."/>
            <person name="Sonnekus B."/>
            <person name="Thomas C."/>
            <person name="van der Nest A."/>
            <person name="van Dijk A."/>
            <person name="van Heerden A."/>
            <person name="van Vuuren N."/>
            <person name="Yilmaz N."/>
            <person name="Duong T.A."/>
            <person name="van der Merwe N.A."/>
            <person name="Wingfield M.J."/>
            <person name="Wingfield B.D."/>
        </authorList>
    </citation>
    <scope>NUCLEOTIDE SEQUENCE [LARGE SCALE GENOMIC DNA]</scope>
    <source>
        <strain evidence="7 8">CMW 18300</strain>
    </source>
</reference>
<sequence>MGQESSQVENEQGGVQQRGGKVIGPPVSPIPSERDEGNDEGRIIGPKLSPLVSDGDGAQPNPSNPTKPTKKKKRRRKSLDHGAGDEVAVAATALMARVMVPESPKIKKKNSPNSSGPNTGANGSITNIQLLAHNGHVEDTPGTKRKPKKRSKMASIAENGVPEQNGIYEQGSTSLDGGALPNGDYPEPEVLRSPQSTKKKRSKNKPNGVPSPDAQQLLVSHAVGGSPPSAQQPALNGITGHEPNMDAAIEQEVIPASEIESFASQIEPSHLKTEPDTSFDDDIEDEELPFRIADDSIVESTRGSSNQVAYNQLRQKSPFMHKREMSIVDDRADLESDDEEPIPDLQPSQVKPEPPSSESESDLGSPSVARLDRLARSRSRSVSRVPVATNPANESPGRRRPHSDVVEESDHENADQSAPPQDTVIQDIVQDVVEPVNEPVNEPEVPVVQPKKARKKRRLQSKESLSLSQLEDDFGEGESQSRVSLSQRSKLKDVMRDNNNPAEEGEPQTKAGPSQEPAKPTKAKRKRRSTNVSEDEMDNLLAGPSKRKRPKKASKSLGDGEETPSTQAKRLSQGGIATGAWTSDELNALGRVVDRFCESHDMTQSELNAVIHQRPDMNNPTHKDFWDRAVAAVQHRTRKQIQERTRRLYNNFAGRGRWTDEQKEELHELFKKHGNKYAEIAQLINRDQKDIRDYWRNNYVVFAHQRKSRWSSDETETLKQVVEEALHKIRIDRENNDQFRPRPRAKAFDDESLLDWQQISTSMGLTRNRQQCKWKWQDLKDKSVHGDDSDHLPKASRESKTINGLSEELANAREDYRGMSFDDQLQVVEAIHDSGATNDSRIRWNSLVDERFRAKWRRPTLKLVWFRLRRTVPDYEEQDVQSNARYLLNYFNNHQSLPRIEDNQADDQVEEKLVNPNPGSKVWRTPSQEPRAVRERQRRSSSASSRASSRGSQVSSQILRFEGSDDEGHREPAERGRDRTPRSGSVDLGQEDAQDAEEQQQKQQQQQSAKGKGKAKGKQKGSGKKNGEDAVPIRIPKHLKGEAAEKALAEAQAKQKAAGGGGGGKGKGTGKAKGKGKQVAKSPAPPARGARSASVALDSDSE</sequence>
<dbReference type="PANTHER" id="PTHR46380:SF2">
    <property type="entry name" value="CYCLIN-D-BINDING MYB-LIKE TRANSCRIPTION FACTOR 1"/>
    <property type="match status" value="1"/>
</dbReference>
<feature type="compositionally biased region" description="Basic residues" evidence="4">
    <location>
        <begin position="1068"/>
        <end position="1078"/>
    </location>
</feature>
<feature type="compositionally biased region" description="Low complexity" evidence="4">
    <location>
        <begin position="940"/>
        <end position="957"/>
    </location>
</feature>
<feature type="compositionally biased region" description="Polar residues" evidence="4">
    <location>
        <begin position="298"/>
        <end position="315"/>
    </location>
</feature>
<feature type="compositionally biased region" description="Polar residues" evidence="4">
    <location>
        <begin position="1"/>
        <end position="15"/>
    </location>
</feature>
<feature type="compositionally biased region" description="Acidic residues" evidence="4">
    <location>
        <begin position="989"/>
        <end position="998"/>
    </location>
</feature>
<keyword evidence="2" id="KW-0238">DNA-binding</keyword>
<evidence type="ECO:0000259" key="6">
    <source>
        <dbReference type="PROSITE" id="PS51294"/>
    </source>
</evidence>
<dbReference type="InterPro" id="IPR051651">
    <property type="entry name" value="DMTF1_DNA-bind_reg"/>
</dbReference>
<comment type="subcellular location">
    <subcellularLocation>
        <location evidence="1">Nucleus</location>
    </subcellularLocation>
</comment>
<feature type="domain" description="HTH myb-type" evidence="6">
    <location>
        <begin position="755"/>
        <end position="784"/>
    </location>
</feature>
<feature type="domain" description="Myb-like" evidence="5">
    <location>
        <begin position="655"/>
        <end position="699"/>
    </location>
</feature>
<feature type="compositionally biased region" description="Basic residues" evidence="4">
    <location>
        <begin position="545"/>
        <end position="554"/>
    </location>
</feature>
<protein>
    <submittedName>
        <fullName evidence="7">RNA polymerase I enhancer binding protein</fullName>
    </submittedName>
</protein>
<proteinExistence type="predicted"/>
<feature type="region of interest" description="Disordered" evidence="4">
    <location>
        <begin position="266"/>
        <end position="285"/>
    </location>
</feature>
<dbReference type="Proteomes" id="UP001583177">
    <property type="component" value="Unassembled WGS sequence"/>
</dbReference>
<gene>
    <name evidence="7" type="primary">REB1</name>
    <name evidence="7" type="ORF">Daus18300_009518</name>
</gene>
<feature type="compositionally biased region" description="Low complexity" evidence="4">
    <location>
        <begin position="1079"/>
        <end position="1096"/>
    </location>
</feature>
<comment type="caution">
    <text evidence="7">The sequence shown here is derived from an EMBL/GenBank/DDBJ whole genome shotgun (WGS) entry which is preliminary data.</text>
</comment>
<evidence type="ECO:0000313" key="7">
    <source>
        <dbReference type="EMBL" id="KAL1859653.1"/>
    </source>
</evidence>
<feature type="region of interest" description="Disordered" evidence="4">
    <location>
        <begin position="100"/>
        <end position="242"/>
    </location>
</feature>
<evidence type="ECO:0000256" key="2">
    <source>
        <dbReference type="ARBA" id="ARBA00023125"/>
    </source>
</evidence>